<evidence type="ECO:0000256" key="4">
    <source>
        <dbReference type="ARBA" id="ARBA00022741"/>
    </source>
</evidence>
<dbReference type="NCBIfam" id="TIGR00552">
    <property type="entry name" value="nadE"/>
    <property type="match status" value="1"/>
</dbReference>
<accession>A0A4S5BPA8</accession>
<gene>
    <name evidence="7" type="primary">nadE</name>
    <name evidence="11" type="ORF">E8K88_10250</name>
</gene>
<name>A0A4S5BPA8_9BURK</name>
<dbReference type="RefSeq" id="WP_136406575.1">
    <property type="nucleotide sequence ID" value="NZ_SSWX01000012.1"/>
</dbReference>
<dbReference type="SUPFAM" id="SSF56317">
    <property type="entry name" value="Carbon-nitrogen hydrolase"/>
    <property type="match status" value="1"/>
</dbReference>
<evidence type="ECO:0000256" key="9">
    <source>
        <dbReference type="RuleBase" id="RU003811"/>
    </source>
</evidence>
<sequence length="579" mass="63292">MTLSLCIAQLNPVVGDIRGNLAKAIEAAHTAHAQGHQLLVFSELFLCGYAAEDLFYRPLFLEDCAAALQELVEASCAWPQLQILMGHPERVDASVHWSRDSDYVPPAWNAVSLIGNGRLQASYRKQALPNYGVFDEKRYFASSTAMAADQTADGAADVAQIIEVGGMRLGLLICEDAWVAQPALQAKAAGAQALVVVNASPFVLGKPQQRAQVLAARAQETGLPIVYAHMVGGQDELVFDGHSMAVQATGELVALAPGFESLLWPVQLQAVAGTDALQWQCQVPAPDWTAPEHQAWPQIWRALVLATRDYVQKNGFKHVLLGLSGGLDSALVLAIAVDALGADKVRAVMMPSPYTASISLDDSREMVRRLGVQYDEISIREAFETFKNSLSTQFDGRAEDTTEENLQARIRGVMLMALSNKFGGLLLTTGNKSEVAMGYSTLYGDMCGGFGPLKDVFKSDAFELAHWRNAQDSSWGVVNPIPLRIITRPPSAELREDQTDQDSLPPYEMLDAILRLRMELNQSAAQIVDAGFPADRVDQVVRLLRINEYKRRQAAPGPKITARVFGKDWRYPITNGYRG</sequence>
<evidence type="ECO:0000256" key="1">
    <source>
        <dbReference type="ARBA" id="ARBA00005188"/>
    </source>
</evidence>
<feature type="binding site" evidence="7">
    <location>
        <position position="429"/>
    </location>
    <ligand>
        <name>ATP</name>
        <dbReference type="ChEBI" id="CHEBI:30616"/>
    </ligand>
</feature>
<proteinExistence type="inferred from homology"/>
<dbReference type="InterPro" id="IPR003010">
    <property type="entry name" value="C-N_Hydrolase"/>
</dbReference>
<dbReference type="Pfam" id="PF02540">
    <property type="entry name" value="NAD_synthase"/>
    <property type="match status" value="1"/>
</dbReference>
<evidence type="ECO:0000256" key="8">
    <source>
        <dbReference type="PIRNR" id="PIRNR006630"/>
    </source>
</evidence>
<feature type="binding site" evidence="7">
    <location>
        <position position="200"/>
    </location>
    <ligand>
        <name>L-glutamine</name>
        <dbReference type="ChEBI" id="CHEBI:58359"/>
    </ligand>
</feature>
<dbReference type="UniPathway" id="UPA00253">
    <property type="reaction ID" value="UER00334"/>
</dbReference>
<dbReference type="GO" id="GO:0005737">
    <property type="term" value="C:cytoplasm"/>
    <property type="evidence" value="ECO:0007669"/>
    <property type="project" value="InterPro"/>
</dbReference>
<feature type="domain" description="CN hydrolase" evidence="10">
    <location>
        <begin position="3"/>
        <end position="270"/>
    </location>
</feature>
<dbReference type="FunFam" id="3.40.50.620:FF:000106">
    <property type="entry name" value="Glutamine-dependent NAD(+) synthetase"/>
    <property type="match status" value="1"/>
</dbReference>
<evidence type="ECO:0000313" key="12">
    <source>
        <dbReference type="Proteomes" id="UP000306236"/>
    </source>
</evidence>
<dbReference type="PANTHER" id="PTHR23090:SF9">
    <property type="entry name" value="GLUTAMINE-DEPENDENT NAD(+) SYNTHETASE"/>
    <property type="match status" value="1"/>
</dbReference>
<feature type="binding site" evidence="7">
    <location>
        <position position="405"/>
    </location>
    <ligand>
        <name>deamido-NAD(+)</name>
        <dbReference type="ChEBI" id="CHEBI:58437"/>
        <note>ligand shared between two neighboring subunits</note>
    </ligand>
</feature>
<feature type="binding site" evidence="7">
    <location>
        <position position="550"/>
    </location>
    <ligand>
        <name>deamido-NAD(+)</name>
        <dbReference type="ChEBI" id="CHEBI:58437"/>
        <note>ligand shared between two neighboring subunits</note>
    </ligand>
</feature>
<dbReference type="Proteomes" id="UP000306236">
    <property type="component" value="Unassembled WGS sequence"/>
</dbReference>
<evidence type="ECO:0000256" key="7">
    <source>
        <dbReference type="HAMAP-Rule" id="MF_02090"/>
    </source>
</evidence>
<evidence type="ECO:0000256" key="2">
    <source>
        <dbReference type="ARBA" id="ARBA00007145"/>
    </source>
</evidence>
<dbReference type="PIRSF" id="PIRSF006630">
    <property type="entry name" value="NADS_GAT"/>
    <property type="match status" value="1"/>
</dbReference>
<dbReference type="OrthoDB" id="8817375at2"/>
<dbReference type="EC" id="6.3.5.1" evidence="7 8"/>
<feature type="active site" description="Proton acceptor; for glutaminase activity" evidence="7">
    <location>
        <position position="43"/>
    </location>
</feature>
<dbReference type="GO" id="GO:0005524">
    <property type="term" value="F:ATP binding"/>
    <property type="evidence" value="ECO:0007669"/>
    <property type="project" value="UniProtKB-UniRule"/>
</dbReference>
<keyword evidence="4 7" id="KW-0547">Nucleotide-binding</keyword>
<dbReference type="InterPro" id="IPR014729">
    <property type="entry name" value="Rossmann-like_a/b/a_fold"/>
</dbReference>
<dbReference type="InterPro" id="IPR014445">
    <property type="entry name" value="Gln-dep_NAD_synthase"/>
</dbReference>
<reference evidence="11 12" key="1">
    <citation type="submission" date="2019-04" db="EMBL/GenBank/DDBJ databases">
        <title>Lampropedia sp YIM MLB12 draf genome.</title>
        <authorList>
            <person name="Wang Y.-X."/>
        </authorList>
    </citation>
    <scope>NUCLEOTIDE SEQUENCE [LARGE SCALE GENOMIC DNA]</scope>
    <source>
        <strain evidence="11 12">YIM MLB12</strain>
    </source>
</reference>
<dbReference type="CDD" id="cd07570">
    <property type="entry name" value="GAT_Gln-NAD-synth"/>
    <property type="match status" value="1"/>
</dbReference>
<dbReference type="CDD" id="cd00553">
    <property type="entry name" value="NAD_synthase"/>
    <property type="match status" value="1"/>
</dbReference>
<keyword evidence="12" id="KW-1185">Reference proteome</keyword>
<evidence type="ECO:0000256" key="6">
    <source>
        <dbReference type="ARBA" id="ARBA00023027"/>
    </source>
</evidence>
<comment type="similarity">
    <text evidence="9">Belongs to the NAD synthetase family.</text>
</comment>
<dbReference type="EMBL" id="SSWX01000012">
    <property type="protein sequence ID" value="THJ32973.1"/>
    <property type="molecule type" value="Genomic_DNA"/>
</dbReference>
<evidence type="ECO:0000256" key="5">
    <source>
        <dbReference type="ARBA" id="ARBA00022840"/>
    </source>
</evidence>
<evidence type="ECO:0000259" key="10">
    <source>
        <dbReference type="PROSITE" id="PS50263"/>
    </source>
</evidence>
<dbReference type="Pfam" id="PF00795">
    <property type="entry name" value="CN_hydrolase"/>
    <property type="match status" value="1"/>
</dbReference>
<evidence type="ECO:0000313" key="11">
    <source>
        <dbReference type="EMBL" id="THJ32973.1"/>
    </source>
</evidence>
<dbReference type="SUPFAM" id="SSF52402">
    <property type="entry name" value="Adenine nucleotide alpha hydrolases-like"/>
    <property type="match status" value="1"/>
</dbReference>
<dbReference type="GO" id="GO:0009435">
    <property type="term" value="P:NAD+ biosynthetic process"/>
    <property type="evidence" value="ECO:0007669"/>
    <property type="project" value="UniProtKB-UniRule"/>
</dbReference>
<dbReference type="AlphaFoldDB" id="A0A4S5BPA8"/>
<keyword evidence="5 7" id="KW-0067">ATP-binding</keyword>
<protein>
    <recommendedName>
        <fullName evidence="7 8">Glutamine-dependent NAD(+) synthetase</fullName>
        <ecNumber evidence="7 8">6.3.5.1</ecNumber>
    </recommendedName>
    <alternativeName>
        <fullName evidence="7 8">NAD(+) synthase [glutamine-hydrolyzing]</fullName>
    </alternativeName>
</protein>
<feature type="active site" description="Nucleophile; for glutaminase activity" evidence="7">
    <location>
        <position position="174"/>
    </location>
</feature>
<comment type="caution">
    <text evidence="11">The sequence shown here is derived from an EMBL/GenBank/DDBJ whole genome shotgun (WGS) entry which is preliminary data.</text>
</comment>
<dbReference type="PANTHER" id="PTHR23090">
    <property type="entry name" value="NH 3 /GLUTAMINE-DEPENDENT NAD + SYNTHETASE"/>
    <property type="match status" value="1"/>
</dbReference>
<dbReference type="GO" id="GO:0008795">
    <property type="term" value="F:NAD+ synthase activity"/>
    <property type="evidence" value="ECO:0007669"/>
    <property type="project" value="UniProtKB-UniRule"/>
</dbReference>
<feature type="binding site" evidence="7">
    <location>
        <position position="434"/>
    </location>
    <ligand>
        <name>deamido-NAD(+)</name>
        <dbReference type="ChEBI" id="CHEBI:58437"/>
        <note>ligand shared between two neighboring subunits</note>
    </ligand>
</feature>
<keyword evidence="6 7" id="KW-0520">NAD</keyword>
<dbReference type="GO" id="GO:0003952">
    <property type="term" value="F:NAD+ synthase (glutamine-hydrolyzing) activity"/>
    <property type="evidence" value="ECO:0007669"/>
    <property type="project" value="UniProtKB-UniRule"/>
</dbReference>
<feature type="active site" description="For glutaminase activity" evidence="7">
    <location>
        <position position="125"/>
    </location>
</feature>
<organism evidence="11 12">
    <name type="scientific">Lampropedia aestuarii</name>
    <dbReference type="NCBI Taxonomy" id="2562762"/>
    <lineage>
        <taxon>Bacteria</taxon>
        <taxon>Pseudomonadati</taxon>
        <taxon>Pseudomonadota</taxon>
        <taxon>Betaproteobacteria</taxon>
        <taxon>Burkholderiales</taxon>
        <taxon>Comamonadaceae</taxon>
        <taxon>Lampropedia</taxon>
    </lineage>
</organism>
<comment type="similarity">
    <text evidence="2 7 8">In the C-terminal section; belongs to the NAD synthetase family.</text>
</comment>
<dbReference type="PROSITE" id="PS50263">
    <property type="entry name" value="CN_HYDROLASE"/>
    <property type="match status" value="1"/>
</dbReference>
<dbReference type="InterPro" id="IPR003694">
    <property type="entry name" value="NAD_synthase"/>
</dbReference>
<evidence type="ECO:0000256" key="3">
    <source>
        <dbReference type="ARBA" id="ARBA00022598"/>
    </source>
</evidence>
<comment type="pathway">
    <text evidence="1 7 8">Cofactor biosynthesis; NAD(+) biosynthesis; NAD(+) from deamido-NAD(+) (L-Gln route): step 1/1.</text>
</comment>
<feature type="binding site" evidence="7">
    <location>
        <position position="206"/>
    </location>
    <ligand>
        <name>L-glutamine</name>
        <dbReference type="ChEBI" id="CHEBI:58359"/>
    </ligand>
</feature>
<dbReference type="NCBIfam" id="NF010588">
    <property type="entry name" value="PRK13981.1"/>
    <property type="match status" value="1"/>
</dbReference>
<dbReference type="Gene3D" id="3.40.50.620">
    <property type="entry name" value="HUPs"/>
    <property type="match status" value="1"/>
</dbReference>
<feature type="binding site" evidence="7">
    <location>
        <begin position="322"/>
        <end position="329"/>
    </location>
    <ligand>
        <name>ATP</name>
        <dbReference type="ChEBI" id="CHEBI:30616"/>
    </ligand>
</feature>
<comment type="function">
    <text evidence="7">Catalyzes the ATP-dependent amidation of deamido-NAD to form NAD. Uses L-glutamine as a nitrogen source.</text>
</comment>
<comment type="catalytic activity">
    <reaction evidence="7 8">
        <text>deamido-NAD(+) + L-glutamine + ATP + H2O = L-glutamate + AMP + diphosphate + NAD(+) + H(+)</text>
        <dbReference type="Rhea" id="RHEA:24384"/>
        <dbReference type="ChEBI" id="CHEBI:15377"/>
        <dbReference type="ChEBI" id="CHEBI:15378"/>
        <dbReference type="ChEBI" id="CHEBI:29985"/>
        <dbReference type="ChEBI" id="CHEBI:30616"/>
        <dbReference type="ChEBI" id="CHEBI:33019"/>
        <dbReference type="ChEBI" id="CHEBI:57540"/>
        <dbReference type="ChEBI" id="CHEBI:58359"/>
        <dbReference type="ChEBI" id="CHEBI:58437"/>
        <dbReference type="ChEBI" id="CHEBI:456215"/>
        <dbReference type="EC" id="6.3.5.1"/>
    </reaction>
</comment>
<dbReference type="InterPro" id="IPR036526">
    <property type="entry name" value="C-N_Hydrolase_sf"/>
</dbReference>
<dbReference type="InterPro" id="IPR022310">
    <property type="entry name" value="NAD/GMP_synthase"/>
</dbReference>
<feature type="binding site" evidence="7">
    <location>
        <position position="131"/>
    </location>
    <ligand>
        <name>L-glutamine</name>
        <dbReference type="ChEBI" id="CHEBI:58359"/>
    </ligand>
</feature>
<dbReference type="GO" id="GO:0004359">
    <property type="term" value="F:glutaminase activity"/>
    <property type="evidence" value="ECO:0007669"/>
    <property type="project" value="InterPro"/>
</dbReference>
<dbReference type="Gene3D" id="3.60.110.10">
    <property type="entry name" value="Carbon-nitrogen hydrolase"/>
    <property type="match status" value="1"/>
</dbReference>
<comment type="caution">
    <text evidence="7">Lacks conserved residue(s) required for the propagation of feature annotation.</text>
</comment>
<dbReference type="HAMAP" id="MF_02090">
    <property type="entry name" value="NadE_glutamine_dep"/>
    <property type="match status" value="1"/>
</dbReference>
<keyword evidence="3 7" id="KW-0436">Ligase</keyword>